<feature type="region of interest" description="Disordered" evidence="7">
    <location>
        <begin position="1"/>
        <end position="27"/>
    </location>
</feature>
<dbReference type="GeneID" id="107963012"/>
<dbReference type="PANTHER" id="PTHR35046:SF9">
    <property type="entry name" value="RNA-DIRECTED DNA POLYMERASE"/>
    <property type="match status" value="1"/>
</dbReference>
<keyword evidence="6" id="KW-0695">RNA-directed DNA polymerase</keyword>
<keyword evidence="3" id="KW-0540">Nuclease</keyword>
<dbReference type="CDD" id="cd09274">
    <property type="entry name" value="RNase_HI_RT_Ty3"/>
    <property type="match status" value="1"/>
</dbReference>
<dbReference type="InterPro" id="IPR043128">
    <property type="entry name" value="Rev_trsase/Diguanyl_cyclase"/>
</dbReference>
<evidence type="ECO:0000256" key="4">
    <source>
        <dbReference type="ARBA" id="ARBA00022759"/>
    </source>
</evidence>
<evidence type="ECO:0000259" key="8">
    <source>
        <dbReference type="Pfam" id="PF17917"/>
    </source>
</evidence>
<dbReference type="PANTHER" id="PTHR35046">
    <property type="entry name" value="ZINC KNUCKLE (CCHC-TYPE) FAMILY PROTEIN"/>
    <property type="match status" value="1"/>
</dbReference>
<dbReference type="RefSeq" id="XP_040942306.1">
    <property type="nucleotide sequence ID" value="XM_041086372.1"/>
</dbReference>
<keyword evidence="9" id="KW-1185">Reference proteome</keyword>
<feature type="domain" description="Reverse transcriptase RNase H-like" evidence="8">
    <location>
        <begin position="347"/>
        <end position="446"/>
    </location>
</feature>
<dbReference type="Pfam" id="PF17917">
    <property type="entry name" value="RT_RNaseH"/>
    <property type="match status" value="1"/>
</dbReference>
<gene>
    <name evidence="10" type="primary">LOC107963012</name>
</gene>
<evidence type="ECO:0000313" key="9">
    <source>
        <dbReference type="Proteomes" id="UP000818029"/>
    </source>
</evidence>
<sequence>MVVRTDGEIEFEEENKNEPEMPSDEEEDLELPIEGEILVVKRSLNILNTKIEQTKRNIFHTRCHIQGKVYSMSINGGSCTNVASKMLVEKLDLITNKHPNPYKLQWLNDGRELKVTKQVVIAFSIEKYQDEVEFEDVFSEEVPRGLPPLHGIEHQIDFVPKATIPNRTACRSNLEETKELQRQVADLMEKGYIWESLSPCVVSVLLVPKKDGSWKIKLLADHIEHLRAILEVLRKEVLYANLKKCNFCTDKVAFLGFVVSAEGLEVDQEKIKAIQEWPRLMTISQVRSFHSLASFYRRFVSNFNTIATPLTCIIKKNSPFTWNDEQEVAFNKIKNCLTNAPLLSLPDFNKTFEVECDASGIGIGAVLTQDRWSIAYFSEKLNGATPNYPTYDKEMYDLIRVLETWQHYLWPKEFVIHTDHEALKHLKGKTKLNKRHAKWVEFLESFPYVIKYKQGKENVVVDALSRRFALINHLDSKLLGFAYLKDLYVNDPDFGYQQRLWMEELFLEPGKKDVQKHDYGLMLEKAITTDDPKHGVTSNKFGVANTTDVEVIKTKYLVIMYERCNLVFAKPISFEEAANVPEWIDAMKA</sequence>
<proteinExistence type="predicted"/>
<accession>A0ABM2ZI08</accession>
<dbReference type="InterPro" id="IPR043502">
    <property type="entry name" value="DNA/RNA_pol_sf"/>
</dbReference>
<evidence type="ECO:0000256" key="1">
    <source>
        <dbReference type="ARBA" id="ARBA00022679"/>
    </source>
</evidence>
<organism evidence="9 10">
    <name type="scientific">Gossypium hirsutum</name>
    <name type="common">Upland cotton</name>
    <name type="synonym">Gossypium mexicanum</name>
    <dbReference type="NCBI Taxonomy" id="3635"/>
    <lineage>
        <taxon>Eukaryota</taxon>
        <taxon>Viridiplantae</taxon>
        <taxon>Streptophyta</taxon>
        <taxon>Embryophyta</taxon>
        <taxon>Tracheophyta</taxon>
        <taxon>Spermatophyta</taxon>
        <taxon>Magnoliopsida</taxon>
        <taxon>eudicotyledons</taxon>
        <taxon>Gunneridae</taxon>
        <taxon>Pentapetalae</taxon>
        <taxon>rosids</taxon>
        <taxon>malvids</taxon>
        <taxon>Malvales</taxon>
        <taxon>Malvaceae</taxon>
        <taxon>Malvoideae</taxon>
        <taxon>Gossypium</taxon>
    </lineage>
</organism>
<evidence type="ECO:0000256" key="3">
    <source>
        <dbReference type="ARBA" id="ARBA00022722"/>
    </source>
</evidence>
<dbReference type="SUPFAM" id="SSF56672">
    <property type="entry name" value="DNA/RNA polymerases"/>
    <property type="match status" value="1"/>
</dbReference>
<evidence type="ECO:0000256" key="2">
    <source>
        <dbReference type="ARBA" id="ARBA00022695"/>
    </source>
</evidence>
<reference evidence="10" key="2">
    <citation type="submission" date="2025-08" db="UniProtKB">
        <authorList>
            <consortium name="RefSeq"/>
        </authorList>
    </citation>
    <scope>IDENTIFICATION</scope>
</reference>
<dbReference type="Proteomes" id="UP000818029">
    <property type="component" value="Chromosome D01"/>
</dbReference>
<dbReference type="InterPro" id="IPR041373">
    <property type="entry name" value="RT_RNaseH"/>
</dbReference>
<keyword evidence="5" id="KW-0378">Hydrolase</keyword>
<evidence type="ECO:0000256" key="7">
    <source>
        <dbReference type="SAM" id="MobiDB-lite"/>
    </source>
</evidence>
<keyword evidence="1" id="KW-0808">Transferase</keyword>
<keyword evidence="2" id="KW-0548">Nucleotidyltransferase</keyword>
<dbReference type="Gene3D" id="3.10.10.10">
    <property type="entry name" value="HIV Type 1 Reverse Transcriptase, subunit A, domain 1"/>
    <property type="match status" value="1"/>
</dbReference>
<protein>
    <recommendedName>
        <fullName evidence="8">Reverse transcriptase RNase H-like domain-containing protein</fullName>
    </recommendedName>
</protein>
<name>A0ABM2ZI08_GOSHI</name>
<evidence type="ECO:0000256" key="5">
    <source>
        <dbReference type="ARBA" id="ARBA00022801"/>
    </source>
</evidence>
<reference evidence="9" key="1">
    <citation type="journal article" date="2020" name="Nat. Genet.">
        <title>Genomic diversifications of five Gossypium allopolyploid species and their impact on cotton improvement.</title>
        <authorList>
            <person name="Chen Z.J."/>
            <person name="Sreedasyam A."/>
            <person name="Ando A."/>
            <person name="Song Q."/>
            <person name="De Santiago L.M."/>
            <person name="Hulse-Kemp A.M."/>
            <person name="Ding M."/>
            <person name="Ye W."/>
            <person name="Kirkbride R.C."/>
            <person name="Jenkins J."/>
            <person name="Plott C."/>
            <person name="Lovell J."/>
            <person name="Lin Y.M."/>
            <person name="Vaughn R."/>
            <person name="Liu B."/>
            <person name="Simpson S."/>
            <person name="Scheffler B.E."/>
            <person name="Wen L."/>
            <person name="Saski C.A."/>
            <person name="Grover C.E."/>
            <person name="Hu G."/>
            <person name="Conover J.L."/>
            <person name="Carlson J.W."/>
            <person name="Shu S."/>
            <person name="Boston L.B."/>
            <person name="Williams M."/>
            <person name="Peterson D.G."/>
            <person name="McGee K."/>
            <person name="Jones D.C."/>
            <person name="Wendel J.F."/>
            <person name="Stelly D.M."/>
            <person name="Grimwood J."/>
            <person name="Schmutz J."/>
        </authorList>
    </citation>
    <scope>NUCLEOTIDE SEQUENCE [LARGE SCALE GENOMIC DNA]</scope>
    <source>
        <strain evidence="9">cv. TM-1</strain>
    </source>
</reference>
<evidence type="ECO:0000256" key="6">
    <source>
        <dbReference type="ARBA" id="ARBA00022918"/>
    </source>
</evidence>
<dbReference type="Gene3D" id="3.30.70.270">
    <property type="match status" value="2"/>
</dbReference>
<keyword evidence="4" id="KW-0255">Endonuclease</keyword>
<evidence type="ECO:0000313" key="10">
    <source>
        <dbReference type="RefSeq" id="XP_040942306.1"/>
    </source>
</evidence>